<dbReference type="HOGENOM" id="CLU_077212_0_0_1"/>
<dbReference type="InterPro" id="IPR023753">
    <property type="entry name" value="FAD/NAD-binding_dom"/>
</dbReference>
<dbReference type="VEuPathDB" id="MicrosporidiaDB:H312_03530"/>
<organism evidence="2 3">
    <name type="scientific">Anncaliia algerae PRA339</name>
    <dbReference type="NCBI Taxonomy" id="1288291"/>
    <lineage>
        <taxon>Eukaryota</taxon>
        <taxon>Fungi</taxon>
        <taxon>Fungi incertae sedis</taxon>
        <taxon>Microsporidia</taxon>
        <taxon>Tubulinosematoidea</taxon>
        <taxon>Tubulinosematidae</taxon>
        <taxon>Anncaliia</taxon>
    </lineage>
</organism>
<dbReference type="STRING" id="1288291.A0A059EW19"/>
<dbReference type="EMBL" id="KK365384">
    <property type="protein sequence ID" value="KCZ79085.1"/>
    <property type="molecule type" value="Genomic_DNA"/>
</dbReference>
<proteinExistence type="predicted"/>
<protein>
    <recommendedName>
        <fullName evidence="1">FAD/NAD(P)-binding domain-containing protein</fullName>
    </recommendedName>
</protein>
<reference evidence="3" key="1">
    <citation type="submission" date="2013-02" db="EMBL/GenBank/DDBJ databases">
        <authorList>
            <consortium name="The Broad Institute Genome Sequencing Platform"/>
            <person name="Cuomo C."/>
            <person name="Becnel J."/>
            <person name="Sanscrainte N."/>
            <person name="Walker B."/>
            <person name="Young S.K."/>
            <person name="Zeng Q."/>
            <person name="Gargeya S."/>
            <person name="Fitzgerald M."/>
            <person name="Haas B."/>
            <person name="Abouelleil A."/>
            <person name="Alvarado L."/>
            <person name="Arachchi H.M."/>
            <person name="Berlin A.M."/>
            <person name="Chapman S.B."/>
            <person name="Dewar J."/>
            <person name="Goldberg J."/>
            <person name="Griggs A."/>
            <person name="Gujja S."/>
            <person name="Hansen M."/>
            <person name="Howarth C."/>
            <person name="Imamovic A."/>
            <person name="Larimer J."/>
            <person name="McCowan C."/>
            <person name="Murphy C."/>
            <person name="Neiman D."/>
            <person name="Pearson M."/>
            <person name="Priest M."/>
            <person name="Roberts A."/>
            <person name="Saif S."/>
            <person name="Shea T."/>
            <person name="Sisk P."/>
            <person name="Sykes S."/>
            <person name="Wortman J."/>
            <person name="Nusbaum C."/>
            <person name="Birren B."/>
        </authorList>
    </citation>
    <scope>NUCLEOTIDE SEQUENCE [LARGE SCALE GENOMIC DNA]</scope>
    <source>
        <strain evidence="3">PRA339</strain>
    </source>
</reference>
<dbReference type="Gene3D" id="3.40.50.720">
    <property type="entry name" value="NAD(P)-binding Rossmann-like Domain"/>
    <property type="match status" value="1"/>
</dbReference>
<evidence type="ECO:0000313" key="3">
    <source>
        <dbReference type="Proteomes" id="UP000030655"/>
    </source>
</evidence>
<gene>
    <name evidence="2" type="ORF">H312_03530</name>
</gene>
<feature type="domain" description="FAD/NAD(P)-binding" evidence="1">
    <location>
        <begin position="92"/>
        <end position="225"/>
    </location>
</feature>
<dbReference type="Pfam" id="PF07992">
    <property type="entry name" value="Pyr_redox_2"/>
    <property type="match status" value="1"/>
</dbReference>
<name>A0A059EW19_9MICR</name>
<accession>A0A059EW19</accession>
<keyword evidence="3" id="KW-1185">Reference proteome</keyword>
<evidence type="ECO:0000313" key="2">
    <source>
        <dbReference type="EMBL" id="KCZ79085.1"/>
    </source>
</evidence>
<dbReference type="OrthoDB" id="333024at2759"/>
<dbReference type="GO" id="GO:0016491">
    <property type="term" value="F:oxidoreductase activity"/>
    <property type="evidence" value="ECO:0007669"/>
    <property type="project" value="InterPro"/>
</dbReference>
<dbReference type="AlphaFoldDB" id="A0A059EW19"/>
<dbReference type="SUPFAM" id="SSF51905">
    <property type="entry name" value="FAD/NAD(P)-binding domain"/>
    <property type="match status" value="1"/>
</dbReference>
<dbReference type="Proteomes" id="UP000030655">
    <property type="component" value="Unassembled WGS sequence"/>
</dbReference>
<dbReference type="InterPro" id="IPR036188">
    <property type="entry name" value="FAD/NAD-bd_sf"/>
</dbReference>
<evidence type="ECO:0000259" key="1">
    <source>
        <dbReference type="Pfam" id="PF07992"/>
    </source>
</evidence>
<reference evidence="2 3" key="2">
    <citation type="submission" date="2014-03" db="EMBL/GenBank/DDBJ databases">
        <title>The Genome Sequence of Anncaliia algerae insect isolate PRA339.</title>
        <authorList>
            <consortium name="The Broad Institute Genome Sequencing Platform"/>
            <consortium name="The Broad Institute Genome Sequencing Center for Infectious Disease"/>
            <person name="Cuomo C."/>
            <person name="Becnel J."/>
            <person name="Sanscrainte N."/>
            <person name="Walker B."/>
            <person name="Young S.K."/>
            <person name="Zeng Q."/>
            <person name="Gargeya S."/>
            <person name="Fitzgerald M."/>
            <person name="Haas B."/>
            <person name="Abouelleil A."/>
            <person name="Alvarado L."/>
            <person name="Arachchi H.M."/>
            <person name="Berlin A.M."/>
            <person name="Chapman S.B."/>
            <person name="Dewar J."/>
            <person name="Goldberg J."/>
            <person name="Griggs A."/>
            <person name="Gujja S."/>
            <person name="Hansen M."/>
            <person name="Howarth C."/>
            <person name="Imamovic A."/>
            <person name="Larimer J."/>
            <person name="McCowan C."/>
            <person name="Murphy C."/>
            <person name="Neiman D."/>
            <person name="Pearson M."/>
            <person name="Priest M."/>
            <person name="Roberts A."/>
            <person name="Saif S."/>
            <person name="Shea T."/>
            <person name="Sisk P."/>
            <person name="Sykes S."/>
            <person name="Wortman J."/>
            <person name="Nusbaum C."/>
            <person name="Birren B."/>
        </authorList>
    </citation>
    <scope>NUCLEOTIDE SEQUENCE [LARGE SCALE GENOMIC DNA]</scope>
    <source>
        <strain evidence="2 3">PRA339</strain>
    </source>
</reference>
<sequence length="273" mass="30484">MSVCIIGGGPAGIFTANNLLKYKPIIYDPQPFGKIKSHFLPSPSNKIYEEKMKNILSQCVLKKQYIKNLNELPECSVYVVAIGAEPKKGLGITYDDLIKNKLNPKNAIVIGMGDISFDIARRLTNKVDILGKHTFTESKFSNSLLRNLGKANYVNVMPLVDKENRRNKIALKNHDTGSRISLHFDAFPIEINEKDNKYEVKLKNGSKIEGDILVNATGYQPRSTTELTKNVNKPIYYIGACSNPKGNIGTIITEANDLSEKIKRELDKSNIIL</sequence>